<sequence length="38" mass="4257">MHCCNAEHMSPLRIDYIAQCLTVITTTQASVCSIPYEL</sequence>
<reference evidence="1" key="1">
    <citation type="submission" date="2014-09" db="EMBL/GenBank/DDBJ databases">
        <authorList>
            <person name="Magalhaes I.L.F."/>
            <person name="Oliveira U."/>
            <person name="Santos F.R."/>
            <person name="Vidigal T.H.D.A."/>
            <person name="Brescovit A.D."/>
            <person name="Santos A.J."/>
        </authorList>
    </citation>
    <scope>NUCLEOTIDE SEQUENCE</scope>
    <source>
        <tissue evidence="1">Shoot tissue taken approximately 20 cm above the soil surface</tissue>
    </source>
</reference>
<protein>
    <submittedName>
        <fullName evidence="1">Uncharacterized protein</fullName>
    </submittedName>
</protein>
<dbReference type="EMBL" id="GBRH01226720">
    <property type="protein sequence ID" value="JAD71175.1"/>
    <property type="molecule type" value="Transcribed_RNA"/>
</dbReference>
<reference evidence="1" key="2">
    <citation type="journal article" date="2015" name="Data Brief">
        <title>Shoot transcriptome of the giant reed, Arundo donax.</title>
        <authorList>
            <person name="Barrero R.A."/>
            <person name="Guerrero F.D."/>
            <person name="Moolhuijzen P."/>
            <person name="Goolsby J.A."/>
            <person name="Tidwell J."/>
            <person name="Bellgard S.E."/>
            <person name="Bellgard M.I."/>
        </authorList>
    </citation>
    <scope>NUCLEOTIDE SEQUENCE</scope>
    <source>
        <tissue evidence="1">Shoot tissue taken approximately 20 cm above the soil surface</tissue>
    </source>
</reference>
<evidence type="ECO:0000313" key="1">
    <source>
        <dbReference type="EMBL" id="JAD71175.1"/>
    </source>
</evidence>
<dbReference type="AlphaFoldDB" id="A0A0A9CCS1"/>
<name>A0A0A9CCS1_ARUDO</name>
<organism evidence="1">
    <name type="scientific">Arundo donax</name>
    <name type="common">Giant reed</name>
    <name type="synonym">Donax arundinaceus</name>
    <dbReference type="NCBI Taxonomy" id="35708"/>
    <lineage>
        <taxon>Eukaryota</taxon>
        <taxon>Viridiplantae</taxon>
        <taxon>Streptophyta</taxon>
        <taxon>Embryophyta</taxon>
        <taxon>Tracheophyta</taxon>
        <taxon>Spermatophyta</taxon>
        <taxon>Magnoliopsida</taxon>
        <taxon>Liliopsida</taxon>
        <taxon>Poales</taxon>
        <taxon>Poaceae</taxon>
        <taxon>PACMAD clade</taxon>
        <taxon>Arundinoideae</taxon>
        <taxon>Arundineae</taxon>
        <taxon>Arundo</taxon>
    </lineage>
</organism>
<proteinExistence type="predicted"/>
<accession>A0A0A9CCS1</accession>